<comment type="cofactor">
    <cofactor evidence="1">
        <name>Mg(2+)</name>
        <dbReference type="ChEBI" id="CHEBI:18420"/>
    </cofactor>
</comment>
<evidence type="ECO:0000256" key="2">
    <source>
        <dbReference type="ARBA" id="ARBA00005135"/>
    </source>
</evidence>
<sequence length="304" mass="33290">MDVVIIVWCDASTLSKCEGVIKNLGWERLDSARTLADGVYEIKGQTMHYSDTQALGAALNTAFEPLQPLDVNWQLDNVFRSHKRLAVFDMDSTLIQQEVIDEIARDAGIVDKVAAITESAMNGEIDFKESLKRRVALLEGTSVAVLERVRERITFTPGARELCKALKKLGYKLAVISGGFLPLANYVKYELGLDYAFANQLQVSADGTTLAGTTFGPVVDGVRKSELLEVIAQTEGITHRDQIIAVGDGANDLLMLSKAGLGIAFNAKPRVQAQAEYRLNQDSLHNILYLLGFTSQDIQKLLSA</sequence>
<comment type="similarity">
    <text evidence="3">Belongs to the HAD-like hydrolase superfamily. SerB family.</text>
</comment>
<keyword evidence="13" id="KW-1185">Reference proteome</keyword>
<dbReference type="Pfam" id="PF00702">
    <property type="entry name" value="Hydrolase"/>
    <property type="match status" value="1"/>
</dbReference>
<dbReference type="InterPro" id="IPR023214">
    <property type="entry name" value="HAD_sf"/>
</dbReference>
<dbReference type="InterPro" id="IPR050582">
    <property type="entry name" value="HAD-like_SerB"/>
</dbReference>
<evidence type="ECO:0000256" key="6">
    <source>
        <dbReference type="ARBA" id="ARBA00022723"/>
    </source>
</evidence>
<dbReference type="EC" id="3.1.3.3" evidence="4"/>
<dbReference type="Gene3D" id="3.40.50.1000">
    <property type="entry name" value="HAD superfamily/HAD-like"/>
    <property type="match status" value="1"/>
</dbReference>
<dbReference type="AlphaFoldDB" id="A0A261XTM7"/>
<dbReference type="CDD" id="cd07500">
    <property type="entry name" value="HAD_PSP"/>
    <property type="match status" value="1"/>
</dbReference>
<dbReference type="GO" id="GO:0005737">
    <property type="term" value="C:cytoplasm"/>
    <property type="evidence" value="ECO:0007669"/>
    <property type="project" value="TreeGrafter"/>
</dbReference>
<evidence type="ECO:0000256" key="5">
    <source>
        <dbReference type="ARBA" id="ARBA00022605"/>
    </source>
</evidence>
<evidence type="ECO:0000256" key="11">
    <source>
        <dbReference type="PIRSR" id="PIRSR604469-1"/>
    </source>
</evidence>
<gene>
    <name evidence="12" type="ORF">BZG36_05312</name>
</gene>
<dbReference type="EMBL" id="MVBO01000257">
    <property type="protein sequence ID" value="OZJ01716.1"/>
    <property type="molecule type" value="Genomic_DNA"/>
</dbReference>
<keyword evidence="7" id="KW-0378">Hydrolase</keyword>
<dbReference type="GO" id="GO:0036424">
    <property type="term" value="F:L-phosphoserine phosphatase activity"/>
    <property type="evidence" value="ECO:0007669"/>
    <property type="project" value="InterPro"/>
</dbReference>
<feature type="active site" description="Proton donor" evidence="11">
    <location>
        <position position="91"/>
    </location>
</feature>
<dbReference type="UniPathway" id="UPA00135">
    <property type="reaction ID" value="UER00198"/>
</dbReference>
<dbReference type="SUPFAM" id="SSF56784">
    <property type="entry name" value="HAD-like"/>
    <property type="match status" value="1"/>
</dbReference>
<evidence type="ECO:0000256" key="8">
    <source>
        <dbReference type="ARBA" id="ARBA00022842"/>
    </source>
</evidence>
<dbReference type="Proteomes" id="UP000242875">
    <property type="component" value="Unassembled WGS sequence"/>
</dbReference>
<organism evidence="12 13">
    <name type="scientific">Bifiguratus adelaidae</name>
    <dbReference type="NCBI Taxonomy" id="1938954"/>
    <lineage>
        <taxon>Eukaryota</taxon>
        <taxon>Fungi</taxon>
        <taxon>Fungi incertae sedis</taxon>
        <taxon>Mucoromycota</taxon>
        <taxon>Mucoromycotina</taxon>
        <taxon>Endogonomycetes</taxon>
        <taxon>Endogonales</taxon>
        <taxon>Endogonales incertae sedis</taxon>
        <taxon>Bifiguratus</taxon>
    </lineage>
</organism>
<feature type="active site" description="Nucleophile" evidence="11">
    <location>
        <position position="89"/>
    </location>
</feature>
<reference evidence="12 13" key="1">
    <citation type="journal article" date="2017" name="Mycologia">
        <title>Bifiguratus adelaidae, gen. et sp. nov., a new member of Mucoromycotina in endophytic and soil-dwelling habitats.</title>
        <authorList>
            <person name="Torres-Cruz T.J."/>
            <person name="Billingsley Tobias T.L."/>
            <person name="Almatruk M."/>
            <person name="Hesse C."/>
            <person name="Kuske C.R."/>
            <person name="Desiro A."/>
            <person name="Benucci G.M."/>
            <person name="Bonito G."/>
            <person name="Stajich J.E."/>
            <person name="Dunlap C."/>
            <person name="Arnold A.E."/>
            <person name="Porras-Alfaro A."/>
        </authorList>
    </citation>
    <scope>NUCLEOTIDE SEQUENCE [LARGE SCALE GENOMIC DNA]</scope>
    <source>
        <strain evidence="12 13">AZ0501</strain>
    </source>
</reference>
<proteinExistence type="inferred from homology"/>
<accession>A0A261XTM7</accession>
<evidence type="ECO:0000256" key="1">
    <source>
        <dbReference type="ARBA" id="ARBA00001946"/>
    </source>
</evidence>
<dbReference type="NCBIfam" id="TIGR01488">
    <property type="entry name" value="HAD-SF-IB"/>
    <property type="match status" value="1"/>
</dbReference>
<evidence type="ECO:0000313" key="12">
    <source>
        <dbReference type="EMBL" id="OZJ01716.1"/>
    </source>
</evidence>
<dbReference type="PANTHER" id="PTHR43344:SF2">
    <property type="entry name" value="PHOSPHOSERINE PHOSPHATASE"/>
    <property type="match status" value="1"/>
</dbReference>
<evidence type="ECO:0000256" key="10">
    <source>
        <dbReference type="ARBA" id="ARBA00031693"/>
    </source>
</evidence>
<dbReference type="SFLD" id="SFLDS00003">
    <property type="entry name" value="Haloacid_Dehalogenase"/>
    <property type="match status" value="1"/>
</dbReference>
<keyword evidence="9" id="KW-0718">Serine biosynthesis</keyword>
<keyword evidence="8" id="KW-0460">Magnesium</keyword>
<evidence type="ECO:0000256" key="3">
    <source>
        <dbReference type="ARBA" id="ARBA00009184"/>
    </source>
</evidence>
<dbReference type="InterPro" id="IPR004469">
    <property type="entry name" value="PSP"/>
</dbReference>
<dbReference type="SFLD" id="SFLDG01129">
    <property type="entry name" value="C1.5:_HAD__Beta-PGM__Phosphata"/>
    <property type="match status" value="1"/>
</dbReference>
<dbReference type="OrthoDB" id="27226at2759"/>
<name>A0A261XTM7_9FUNG</name>
<keyword evidence="5" id="KW-0028">Amino-acid biosynthesis</keyword>
<evidence type="ECO:0000256" key="4">
    <source>
        <dbReference type="ARBA" id="ARBA00012640"/>
    </source>
</evidence>
<comment type="caution">
    <text evidence="12">The sequence shown here is derived from an EMBL/GenBank/DDBJ whole genome shotgun (WGS) entry which is preliminary data.</text>
</comment>
<evidence type="ECO:0000256" key="7">
    <source>
        <dbReference type="ARBA" id="ARBA00022801"/>
    </source>
</evidence>
<dbReference type="PANTHER" id="PTHR43344">
    <property type="entry name" value="PHOSPHOSERINE PHOSPHATASE"/>
    <property type="match status" value="1"/>
</dbReference>
<dbReference type="SFLD" id="SFLDG01137">
    <property type="entry name" value="C1.6.1:_Phosphoserine_Phosphat"/>
    <property type="match status" value="1"/>
</dbReference>
<dbReference type="SFLD" id="SFLDG01136">
    <property type="entry name" value="C1.6:_Phosphoserine_Phosphatas"/>
    <property type="match status" value="1"/>
</dbReference>
<comment type="pathway">
    <text evidence="2">Amino-acid biosynthesis; L-serine biosynthesis; L-serine from 3-phospho-D-glycerate: step 3/3.</text>
</comment>
<protein>
    <recommendedName>
        <fullName evidence="4">phosphoserine phosphatase</fullName>
        <ecNumber evidence="4">3.1.3.3</ecNumber>
    </recommendedName>
    <alternativeName>
        <fullName evidence="10">O-phosphoserine phosphohydrolase</fullName>
    </alternativeName>
</protein>
<dbReference type="NCBIfam" id="TIGR00338">
    <property type="entry name" value="serB"/>
    <property type="match status" value="1"/>
</dbReference>
<evidence type="ECO:0000256" key="9">
    <source>
        <dbReference type="ARBA" id="ARBA00023299"/>
    </source>
</evidence>
<dbReference type="GO" id="GO:0000287">
    <property type="term" value="F:magnesium ion binding"/>
    <property type="evidence" value="ECO:0007669"/>
    <property type="project" value="TreeGrafter"/>
</dbReference>
<dbReference type="SFLD" id="SFLDF00029">
    <property type="entry name" value="phosphoserine_phosphatase"/>
    <property type="match status" value="1"/>
</dbReference>
<dbReference type="InterPro" id="IPR036412">
    <property type="entry name" value="HAD-like_sf"/>
</dbReference>
<dbReference type="GO" id="GO:0006564">
    <property type="term" value="P:L-serine biosynthetic process"/>
    <property type="evidence" value="ECO:0007669"/>
    <property type="project" value="UniProtKB-KW"/>
</dbReference>
<evidence type="ECO:0000313" key="13">
    <source>
        <dbReference type="Proteomes" id="UP000242875"/>
    </source>
</evidence>
<keyword evidence="6" id="KW-0479">Metal-binding</keyword>